<dbReference type="GO" id="GO:0003998">
    <property type="term" value="F:acylphosphatase activity"/>
    <property type="evidence" value="ECO:0007669"/>
    <property type="project" value="UniProtKB-EC"/>
</dbReference>
<accession>A0ABS6JVY2</accession>
<keyword evidence="5" id="KW-1185">Reference proteome</keyword>
<evidence type="ECO:0000259" key="3">
    <source>
        <dbReference type="Pfam" id="PF00708"/>
    </source>
</evidence>
<dbReference type="InterPro" id="IPR001792">
    <property type="entry name" value="Acylphosphatase-like_dom"/>
</dbReference>
<evidence type="ECO:0000313" key="4">
    <source>
        <dbReference type="EMBL" id="MBU9722719.1"/>
    </source>
</evidence>
<gene>
    <name evidence="4" type="ORF">KS407_14980</name>
</gene>
<evidence type="ECO:0000313" key="5">
    <source>
        <dbReference type="Proteomes" id="UP000790580"/>
    </source>
</evidence>
<reference evidence="4 5" key="1">
    <citation type="submission" date="2021-06" db="EMBL/GenBank/DDBJ databases">
        <title>Bacillus sp. RD4P76, an endophyte from a halophyte.</title>
        <authorList>
            <person name="Sun J.-Q."/>
        </authorList>
    </citation>
    <scope>NUCLEOTIDE SEQUENCE [LARGE SCALE GENOMIC DNA]</scope>
    <source>
        <strain evidence="4 5">JCM 17098</strain>
    </source>
</reference>
<dbReference type="InterPro" id="IPR036046">
    <property type="entry name" value="Acylphosphatase-like_dom_sf"/>
</dbReference>
<comment type="caution">
    <text evidence="4">The sequence shown here is derived from an EMBL/GenBank/DDBJ whole genome shotgun (WGS) entry which is preliminary data.</text>
</comment>
<evidence type="ECO:0000256" key="1">
    <source>
        <dbReference type="ARBA" id="ARBA00015991"/>
    </source>
</evidence>
<dbReference type="RefSeq" id="WP_088076551.1">
    <property type="nucleotide sequence ID" value="NZ_JAHQCR010000058.1"/>
</dbReference>
<dbReference type="SUPFAM" id="SSF54975">
    <property type="entry name" value="Acylphosphatase/BLUF domain-like"/>
    <property type="match status" value="1"/>
</dbReference>
<proteinExistence type="predicted"/>
<sequence length="91" mass="10577">MAYTIIGEKVNKVSFKSKLKKFAIKNKMSGFVEDLDNNKLSVVVAGTESANAVFKEYLYKQRNDQEIVEIIEEEYKKLWLAFLFNLYKQSA</sequence>
<dbReference type="Proteomes" id="UP000790580">
    <property type="component" value="Unassembled WGS sequence"/>
</dbReference>
<keyword evidence="4" id="KW-0378">Hydrolase</keyword>
<feature type="domain" description="Acylphosphatase-like" evidence="3">
    <location>
        <begin position="3"/>
        <end position="76"/>
    </location>
</feature>
<evidence type="ECO:0000256" key="2">
    <source>
        <dbReference type="ARBA" id="ARBA00032904"/>
    </source>
</evidence>
<dbReference type="Gene3D" id="3.30.70.100">
    <property type="match status" value="1"/>
</dbReference>
<protein>
    <recommendedName>
        <fullName evidence="1">Acylphosphatase</fullName>
    </recommendedName>
    <alternativeName>
        <fullName evidence="2">Acylphosphate phosphohydrolase</fullName>
    </alternativeName>
</protein>
<dbReference type="Pfam" id="PF00708">
    <property type="entry name" value="Acylphosphatase"/>
    <property type="match status" value="1"/>
</dbReference>
<dbReference type="EMBL" id="JAHQCR010000058">
    <property type="protein sequence ID" value="MBU9722719.1"/>
    <property type="molecule type" value="Genomic_DNA"/>
</dbReference>
<name>A0ABS6JVY2_9BACI</name>
<organism evidence="4 5">
    <name type="scientific">Evansella alkalicola</name>
    <dbReference type="NCBI Taxonomy" id="745819"/>
    <lineage>
        <taxon>Bacteria</taxon>
        <taxon>Bacillati</taxon>
        <taxon>Bacillota</taxon>
        <taxon>Bacilli</taxon>
        <taxon>Bacillales</taxon>
        <taxon>Bacillaceae</taxon>
        <taxon>Evansella</taxon>
    </lineage>
</organism>